<keyword evidence="1" id="KW-0472">Membrane</keyword>
<comment type="caution">
    <text evidence="2">The sequence shown here is derived from an EMBL/GenBank/DDBJ whole genome shotgun (WGS) entry which is preliminary data.</text>
</comment>
<dbReference type="Proteomes" id="UP000236449">
    <property type="component" value="Unassembled WGS sequence"/>
</dbReference>
<protein>
    <submittedName>
        <fullName evidence="2">Envelope stress response membrane protein PspB</fullName>
    </submittedName>
    <submittedName>
        <fullName evidence="3">Phage shock protein B</fullName>
    </submittedName>
</protein>
<dbReference type="STRING" id="1348635.GCA_000740015_03293"/>
<dbReference type="OrthoDB" id="6198106at2"/>
<sequence length="77" mass="8875">MTSVFFAGPLIVFLIFVAPLWLLLHYRSKRKVGSGLSSEDYETLQQLSEKASGLQSRVETLERILDAESPNWRRNYD</sequence>
<evidence type="ECO:0000313" key="4">
    <source>
        <dbReference type="Proteomes" id="UP000236449"/>
    </source>
</evidence>
<dbReference type="Pfam" id="PF06667">
    <property type="entry name" value="PspB"/>
    <property type="match status" value="1"/>
</dbReference>
<reference evidence="3 5" key="2">
    <citation type="submission" date="2018-06" db="EMBL/GenBank/DDBJ databases">
        <title>Freshwater and sediment microbial communities from various areas in North America, analyzing microbe dynamics in response to fracking.</title>
        <authorList>
            <person name="Lamendella R."/>
        </authorList>
    </citation>
    <scope>NUCLEOTIDE SEQUENCE [LARGE SCALE GENOMIC DNA]</scope>
    <source>
        <strain evidence="3 5">99A</strain>
    </source>
</reference>
<dbReference type="Proteomes" id="UP000248729">
    <property type="component" value="Unassembled WGS sequence"/>
</dbReference>
<dbReference type="EMBL" id="POSK01000004">
    <property type="protein sequence ID" value="PNI05313.1"/>
    <property type="molecule type" value="Genomic_DNA"/>
</dbReference>
<name>A0A2J8I476_VIBDI</name>
<keyword evidence="1" id="KW-1133">Transmembrane helix</keyword>
<dbReference type="NCBIfam" id="TIGR02976">
    <property type="entry name" value="phageshock_pspB"/>
    <property type="match status" value="1"/>
</dbReference>
<gene>
    <name evidence="2" type="ORF">C1N32_07970</name>
    <name evidence="3" type="ORF">DET48_11252</name>
</gene>
<dbReference type="InterPro" id="IPR009554">
    <property type="entry name" value="Phageshock_PspB"/>
</dbReference>
<evidence type="ECO:0000313" key="5">
    <source>
        <dbReference type="Proteomes" id="UP000248729"/>
    </source>
</evidence>
<dbReference type="AlphaFoldDB" id="A0A2J8I476"/>
<dbReference type="NCBIfam" id="NF006993">
    <property type="entry name" value="PRK09458.1"/>
    <property type="match status" value="1"/>
</dbReference>
<dbReference type="GO" id="GO:0006355">
    <property type="term" value="P:regulation of DNA-templated transcription"/>
    <property type="evidence" value="ECO:0007669"/>
    <property type="project" value="InterPro"/>
</dbReference>
<proteinExistence type="predicted"/>
<evidence type="ECO:0000256" key="1">
    <source>
        <dbReference type="SAM" id="Phobius"/>
    </source>
</evidence>
<evidence type="ECO:0000313" key="3">
    <source>
        <dbReference type="EMBL" id="RAS63370.1"/>
    </source>
</evidence>
<reference evidence="2 4" key="1">
    <citation type="submission" date="2018-01" db="EMBL/GenBank/DDBJ databases">
        <title>Draft genome sequences of six Vibrio diazotrophicus strains isolated from deep-sea sediments of the Baltic Sea.</title>
        <authorList>
            <person name="Castillo D."/>
            <person name="Vandieken V."/>
            <person name="Chiang O."/>
            <person name="Middelboe M."/>
        </authorList>
    </citation>
    <scope>NUCLEOTIDE SEQUENCE [LARGE SCALE GENOMIC DNA]</scope>
    <source>
        <strain evidence="2 4">60.27F</strain>
    </source>
</reference>
<accession>A0A2J8I476</accession>
<keyword evidence="1" id="KW-0812">Transmembrane</keyword>
<evidence type="ECO:0000313" key="2">
    <source>
        <dbReference type="EMBL" id="PNI05313.1"/>
    </source>
</evidence>
<dbReference type="GO" id="GO:0009271">
    <property type="term" value="P:phage shock"/>
    <property type="evidence" value="ECO:0007669"/>
    <property type="project" value="InterPro"/>
</dbReference>
<organism evidence="2 4">
    <name type="scientific">Vibrio diazotrophicus</name>
    <dbReference type="NCBI Taxonomy" id="685"/>
    <lineage>
        <taxon>Bacteria</taxon>
        <taxon>Pseudomonadati</taxon>
        <taxon>Pseudomonadota</taxon>
        <taxon>Gammaproteobacteria</taxon>
        <taxon>Vibrionales</taxon>
        <taxon>Vibrionaceae</taxon>
        <taxon>Vibrio</taxon>
    </lineage>
</organism>
<feature type="transmembrane region" description="Helical" evidence="1">
    <location>
        <begin position="6"/>
        <end position="24"/>
    </location>
</feature>
<dbReference type="EMBL" id="QLTR01000012">
    <property type="protein sequence ID" value="RAS63370.1"/>
    <property type="molecule type" value="Genomic_DNA"/>
</dbReference>
<dbReference type="RefSeq" id="WP_102941718.1">
    <property type="nucleotide sequence ID" value="NZ_POSK01000004.1"/>
</dbReference>